<keyword evidence="2" id="KW-0862">Zinc</keyword>
<keyword evidence="2 6" id="KW-0436">Ligase</keyword>
<dbReference type="GeneID" id="35768267"/>
<evidence type="ECO:0000256" key="2">
    <source>
        <dbReference type="HAMAP-Rule" id="MF_02214"/>
    </source>
</evidence>
<dbReference type="AlphaFoldDB" id="A0A120I9Q6"/>
<comment type="catalytic activity">
    <reaction evidence="2">
        <text>beta-D-GlcNAc-(1-&gt;4)-Mur2Ac(oyl-L-Ala-gamma-D-Glu-L-Lys-D-Ala-D-Ala)-di-trans,octa-cis-undecaprenyl diphosphate + L-glutamine + ATP + H2O = beta-D-GlcNAc-(1-&gt;4)-Mur2Ac(oyl-L-Ala-D-isoglutaminyl-L-Lys-D-Ala-D-Ala)-di-trans,octa-cis-undecaprenyl diphosphate + L-glutamate + ADP + phosphate + H(+)</text>
        <dbReference type="Rhea" id="RHEA:57928"/>
        <dbReference type="ChEBI" id="CHEBI:15377"/>
        <dbReference type="ChEBI" id="CHEBI:15378"/>
        <dbReference type="ChEBI" id="CHEBI:29985"/>
        <dbReference type="ChEBI" id="CHEBI:30616"/>
        <dbReference type="ChEBI" id="CHEBI:43474"/>
        <dbReference type="ChEBI" id="CHEBI:58359"/>
        <dbReference type="ChEBI" id="CHEBI:60033"/>
        <dbReference type="ChEBI" id="CHEBI:62233"/>
        <dbReference type="ChEBI" id="CHEBI:456216"/>
        <dbReference type="EC" id="6.3.5.13"/>
    </reaction>
</comment>
<dbReference type="InterPro" id="IPR013221">
    <property type="entry name" value="Mur_ligase_cen"/>
</dbReference>
<dbReference type="UniPathway" id="UPA00219"/>
<feature type="active site" evidence="2">
    <location>
        <position position="357"/>
    </location>
</feature>
<dbReference type="Proteomes" id="UP000594771">
    <property type="component" value="Chromosome"/>
</dbReference>
<keyword evidence="2" id="KW-0133">Cell shape</keyword>
<keyword evidence="2" id="KW-0961">Cell wall biogenesis/degradation</keyword>
<dbReference type="GO" id="GO:0071555">
    <property type="term" value="P:cell wall organization"/>
    <property type="evidence" value="ECO:0007669"/>
    <property type="project" value="UniProtKB-KW"/>
</dbReference>
<dbReference type="HAMAP" id="MF_02214">
    <property type="entry name" value="Lipid_II_synth_MurT"/>
    <property type="match status" value="1"/>
</dbReference>
<comment type="similarity">
    <text evidence="2">Belongs to the MurCDEF family. MurT subfamily.</text>
</comment>
<dbReference type="OrthoDB" id="9803907at2"/>
<evidence type="ECO:0000313" key="8">
    <source>
        <dbReference type="Proteomes" id="UP001069145"/>
    </source>
</evidence>
<comment type="pathway">
    <text evidence="1 2">Cell wall biogenesis; peptidoglycan biosynthesis.</text>
</comment>
<keyword evidence="8" id="KW-1185">Reference proteome</keyword>
<dbReference type="EC" id="6.3.5.13" evidence="2"/>
<dbReference type="EMBL" id="CP065662">
    <property type="protein sequence ID" value="QPS01025.1"/>
    <property type="molecule type" value="Genomic_DNA"/>
</dbReference>
<evidence type="ECO:0000313" key="7">
    <source>
        <dbReference type="Proteomes" id="UP000594771"/>
    </source>
</evidence>
<dbReference type="Pfam" id="PF08245">
    <property type="entry name" value="Mur_ligase_M"/>
    <property type="match status" value="1"/>
</dbReference>
<comment type="subunit">
    <text evidence="2">Forms a heterodimer with GatD.</text>
</comment>
<dbReference type="InterPro" id="IPR013564">
    <property type="entry name" value="MurT_C"/>
</dbReference>
<accession>A0A120I9Q6</accession>
<keyword evidence="2" id="KW-0547">Nucleotide-binding</keyword>
<dbReference type="SUPFAM" id="SSF53623">
    <property type="entry name" value="MurD-like peptide ligases, catalytic domain"/>
    <property type="match status" value="1"/>
</dbReference>
<dbReference type="InterPro" id="IPR043703">
    <property type="entry name" value="Lipid_II_synth_MurT"/>
</dbReference>
<dbReference type="GO" id="GO:0008360">
    <property type="term" value="P:regulation of cell shape"/>
    <property type="evidence" value="ECO:0007669"/>
    <property type="project" value="UniProtKB-KW"/>
</dbReference>
<evidence type="ECO:0000259" key="4">
    <source>
        <dbReference type="Pfam" id="PF08353"/>
    </source>
</evidence>
<evidence type="ECO:0000313" key="5">
    <source>
        <dbReference type="EMBL" id="MCY3052718.1"/>
    </source>
</evidence>
<feature type="binding site" evidence="2">
    <location>
        <position position="232"/>
    </location>
    <ligand>
        <name>Zn(2+)</name>
        <dbReference type="ChEBI" id="CHEBI:29105"/>
    </ligand>
</feature>
<comment type="catalytic activity">
    <reaction evidence="2">
        <text>beta-D-GlcNAc-(1-&gt;4)-Mur2Ac(oyl-L-Ala-gamma-D-Glu-L-Lys-D-Ala-D-Ala)-di-trans,octa-cis-undecaprenyl diphosphate + ATP = beta-D-GlcNAc-(1-&gt;4)-Mur2Ac(oyl-L-Ala-gamma-D-O-P-Glu-L-Lys-D-Ala-D-Ala)-di-trans,octa-cis-undecaprenyl diphosphate + ADP</text>
        <dbReference type="Rhea" id="RHEA:59488"/>
        <dbReference type="ChEBI" id="CHEBI:30616"/>
        <dbReference type="ChEBI" id="CHEBI:60033"/>
        <dbReference type="ChEBI" id="CHEBI:143132"/>
        <dbReference type="ChEBI" id="CHEBI:456216"/>
    </reaction>
</comment>
<dbReference type="GO" id="GO:0005524">
    <property type="term" value="F:ATP binding"/>
    <property type="evidence" value="ECO:0007669"/>
    <property type="project" value="UniProtKB-UniRule"/>
</dbReference>
<keyword evidence="2" id="KW-0067">ATP-binding</keyword>
<dbReference type="GO" id="GO:0140282">
    <property type="term" value="F:carbon-nitrogen ligase activity on lipid II"/>
    <property type="evidence" value="ECO:0007669"/>
    <property type="project" value="UniProtKB-UniRule"/>
</dbReference>
<comment type="catalytic activity">
    <reaction evidence="2">
        <text>beta-D-GlcNAc-(1-&gt;4)-Mur2Ac(oyl-L-Ala-gamma-D-O-P-Glu-L-Lys-D-Ala-D-Ala)-di-trans,octa-cis-undecaprenyl diphosphate + NH4(+) = beta-D-GlcNAc-(1-&gt;4)-Mur2Ac(oyl-L-Ala-D-isoglutaminyl-L-Lys-D-Ala-D-Ala)-di-trans,octa-cis-undecaprenyl diphosphate + phosphate + H(+)</text>
        <dbReference type="Rhea" id="RHEA:57932"/>
        <dbReference type="ChEBI" id="CHEBI:15378"/>
        <dbReference type="ChEBI" id="CHEBI:28938"/>
        <dbReference type="ChEBI" id="CHEBI:43474"/>
        <dbReference type="ChEBI" id="CHEBI:62233"/>
        <dbReference type="ChEBI" id="CHEBI:143132"/>
    </reaction>
</comment>
<feature type="domain" description="Mur ligase central" evidence="3">
    <location>
        <begin position="54"/>
        <end position="281"/>
    </location>
</feature>
<dbReference type="Pfam" id="PF08353">
    <property type="entry name" value="MurT_C"/>
    <property type="match status" value="1"/>
</dbReference>
<comment type="function">
    <text evidence="2">The lipid II isoglutaminyl synthase complex catalyzes the formation of alpha-D-isoglutamine in the cell wall lipid II stem peptide. The MurT subunit catalyzes the ATP-dependent amidation of D-glutamate residue of lipid II, converting it to an isoglutamine residue.</text>
</comment>
<organism evidence="6 7">
    <name type="scientific">Aerococcus urinae</name>
    <dbReference type="NCBI Taxonomy" id="1376"/>
    <lineage>
        <taxon>Bacteria</taxon>
        <taxon>Bacillati</taxon>
        <taxon>Bacillota</taxon>
        <taxon>Bacilli</taxon>
        <taxon>Lactobacillales</taxon>
        <taxon>Aerococcaceae</taxon>
        <taxon>Aerococcus</taxon>
    </lineage>
</organism>
<feature type="binding site" evidence="2">
    <location>
        <position position="229"/>
    </location>
    <ligand>
        <name>Zn(2+)</name>
        <dbReference type="ChEBI" id="CHEBI:29105"/>
    </ligand>
</feature>
<dbReference type="PANTHER" id="PTHR23135:SF7">
    <property type="entry name" value="LIPID II ISOGLUTAMINYL SYNTHASE (GLUTAMINE-HYDROLYZING) SUBUNIT MURT"/>
    <property type="match status" value="1"/>
</dbReference>
<dbReference type="KEGG" id="aun:AWM73_03640"/>
<protein>
    <recommendedName>
        <fullName evidence="2">Lipid II isoglutaminyl synthase (glutamine-hydrolyzing) subunit MurT</fullName>
        <ecNumber evidence="2">6.3.5.13</ecNumber>
    </recommendedName>
</protein>
<dbReference type="PANTHER" id="PTHR23135">
    <property type="entry name" value="MUR LIGASE FAMILY MEMBER"/>
    <property type="match status" value="1"/>
</dbReference>
<dbReference type="Gene3D" id="3.40.1190.10">
    <property type="entry name" value="Mur-like, catalytic domain"/>
    <property type="match status" value="1"/>
</dbReference>
<feature type="binding site" evidence="2">
    <location>
        <position position="210"/>
    </location>
    <ligand>
        <name>Zn(2+)</name>
        <dbReference type="ChEBI" id="CHEBI:29105"/>
    </ligand>
</feature>
<dbReference type="InterPro" id="IPR036565">
    <property type="entry name" value="Mur-like_cat_sf"/>
</dbReference>
<dbReference type="Proteomes" id="UP001069145">
    <property type="component" value="Unassembled WGS sequence"/>
</dbReference>
<evidence type="ECO:0000259" key="3">
    <source>
        <dbReference type="Pfam" id="PF08245"/>
    </source>
</evidence>
<dbReference type="RefSeq" id="WP_060778116.1">
    <property type="nucleotide sequence ID" value="NZ_CAJHLF010000010.1"/>
</dbReference>
<feature type="binding site" evidence="2">
    <location>
        <position position="207"/>
    </location>
    <ligand>
        <name>Zn(2+)</name>
        <dbReference type="ChEBI" id="CHEBI:29105"/>
    </ligand>
</feature>
<gene>
    <name evidence="2" type="primary">murT</name>
    <name evidence="6" type="ORF">I6G68_06415</name>
    <name evidence="5" type="ORF">ODY43_01685</name>
</gene>
<name>A0A120I9Q6_9LACT</name>
<evidence type="ECO:0000313" key="6">
    <source>
        <dbReference type="EMBL" id="QPS01025.1"/>
    </source>
</evidence>
<dbReference type="GO" id="GO:0016881">
    <property type="term" value="F:acid-amino acid ligase activity"/>
    <property type="evidence" value="ECO:0007669"/>
    <property type="project" value="InterPro"/>
</dbReference>
<dbReference type="GO" id="GO:0008270">
    <property type="term" value="F:zinc ion binding"/>
    <property type="evidence" value="ECO:0007669"/>
    <property type="project" value="UniProtKB-UniRule"/>
</dbReference>
<feature type="domain" description="Lipid II isoglutaminyl synthase (glutamine-hydrolyzing) subunit MurT C-terminal" evidence="4">
    <location>
        <begin position="321"/>
        <end position="432"/>
    </location>
</feature>
<keyword evidence="2" id="KW-0573">Peptidoglycan synthesis</keyword>
<reference evidence="5" key="2">
    <citation type="submission" date="2022-09" db="EMBL/GenBank/DDBJ databases">
        <title>Aerococcus urinae taxonomy study.</title>
        <authorList>
            <person name="Christensen J."/>
            <person name="Senneby E."/>
        </authorList>
    </citation>
    <scope>NUCLEOTIDE SEQUENCE</scope>
    <source>
        <strain evidence="5">NLD-066-U95</strain>
    </source>
</reference>
<evidence type="ECO:0000256" key="1">
    <source>
        <dbReference type="ARBA" id="ARBA00004752"/>
    </source>
</evidence>
<reference evidence="6 7" key="1">
    <citation type="submission" date="2020-12" db="EMBL/GenBank/DDBJ databases">
        <title>FDA dAtabase for Regulatory Grade micrObial Sequences (FDA-ARGOS): Supporting development and validation of Infectious Disease Dx tests.</title>
        <authorList>
            <person name="Sproer C."/>
            <person name="Gronow S."/>
            <person name="Severitt S."/>
            <person name="Schroder I."/>
            <person name="Tallon L."/>
            <person name="Sadzewicz L."/>
            <person name="Zhao X."/>
            <person name="Boylan J."/>
            <person name="Ott S."/>
            <person name="Bowen H."/>
            <person name="Vavikolanu K."/>
            <person name="Mehta A."/>
            <person name="Aluvathingal J."/>
            <person name="Nadendla S."/>
            <person name="Lowell S."/>
            <person name="Myers T."/>
            <person name="Yan Y."/>
            <person name="Sichtig H."/>
        </authorList>
    </citation>
    <scope>NUCLEOTIDE SEQUENCE [LARGE SCALE GENOMIC DNA]</scope>
    <source>
        <strain evidence="6 7">FDAARGOS_911</strain>
    </source>
</reference>
<sequence>MTLRSQVAKHSARLVQILLKKLTKGGSSLPGKIAKKLDPAILAELGKNYRVVIITGTNGKSVTTALTVNILRQKFDEVLTNDTGSNLEQGIISTFLNANSKEQGDKIAVLEVDEASVRHITEYIKPEVILVTNLFRDQLDRFGEIYTTFDYILEGANKSPKSLLLMNGDAPIFASRDFHHNVAYFGFSNSDKTTDKMAHYNTDGVLCPRCEHILHYYMITYSNLGDYFCPNCQFHRPSLTYSVDQVDKLTPETSTFTIEGQSFTIPVAGIYNIYNALAAYSIARYLGLSQTAIHEGLQGAKRMFGRQEALTIHGKDTRINLIKNPVGFNQIVSLLELDQEEFSLLVLLNDNPADGQDISWIWDAMFENIAQLPNIKATAVGGIRVKDLKVRMQVAGFDEDRLEELSNSQGALQWIASVPSQKVYVLATYTAMLDFRRELADQHLVKERMKS</sequence>
<dbReference type="EMBL" id="JAOTML010000001">
    <property type="protein sequence ID" value="MCY3052718.1"/>
    <property type="molecule type" value="Genomic_DNA"/>
</dbReference>
<proteinExistence type="inferred from homology"/>
<dbReference type="GO" id="GO:0009252">
    <property type="term" value="P:peptidoglycan biosynthetic process"/>
    <property type="evidence" value="ECO:0007669"/>
    <property type="project" value="UniProtKB-UniRule"/>
</dbReference>
<keyword evidence="2" id="KW-0479">Metal-binding</keyword>